<evidence type="ECO:0000259" key="3">
    <source>
        <dbReference type="Pfam" id="PF04536"/>
    </source>
</evidence>
<dbReference type="InterPro" id="IPR007621">
    <property type="entry name" value="TPM_dom"/>
</dbReference>
<evidence type="ECO:0000256" key="1">
    <source>
        <dbReference type="SAM" id="MobiDB-lite"/>
    </source>
</evidence>
<reference evidence="4 5" key="1">
    <citation type="submission" date="2019-05" db="EMBL/GenBank/DDBJ databases">
        <title>Genome-based reclassification of Lactobacillus casei as Lactobacillus casei subsp. casei. subsp.nov., description of Lactobacillus casei subsp. zeae subsp. nov., and emended description of Lactobacillus casei.</title>
        <authorList>
            <person name="Huang C.-H."/>
        </authorList>
    </citation>
    <scope>NUCLEOTIDE SEQUENCE [LARGE SCALE GENOMIC DNA]</scope>
    <source>
        <strain evidence="4 5">CRBIP24.44</strain>
    </source>
</reference>
<gene>
    <name evidence="4" type="ORF">FEI15_01450</name>
</gene>
<dbReference type="EMBL" id="VBWO01000001">
    <property type="protein sequence ID" value="TLF41903.1"/>
    <property type="molecule type" value="Genomic_DNA"/>
</dbReference>
<feature type="transmembrane region" description="Helical" evidence="2">
    <location>
        <begin position="340"/>
        <end position="364"/>
    </location>
</feature>
<feature type="region of interest" description="Disordered" evidence="1">
    <location>
        <begin position="114"/>
        <end position="145"/>
    </location>
</feature>
<dbReference type="PANTHER" id="PTHR30373">
    <property type="entry name" value="UPF0603 PROTEIN YGCG"/>
    <property type="match status" value="1"/>
</dbReference>
<organism evidence="4 5">
    <name type="scientific">Lacticaseibacillus zeae</name>
    <name type="common">Lactobacillus zeae</name>
    <dbReference type="NCBI Taxonomy" id="57037"/>
    <lineage>
        <taxon>Bacteria</taxon>
        <taxon>Bacillati</taxon>
        <taxon>Bacillota</taxon>
        <taxon>Bacilli</taxon>
        <taxon>Lactobacillales</taxon>
        <taxon>Lactobacillaceae</taxon>
        <taxon>Lacticaseibacillus</taxon>
    </lineage>
</organism>
<accession>A0A5R8LXD5</accession>
<dbReference type="Pfam" id="PF04536">
    <property type="entry name" value="TPM_phosphatase"/>
    <property type="match status" value="1"/>
</dbReference>
<feature type="domain" description="TPM" evidence="3">
    <location>
        <begin position="157"/>
        <end position="287"/>
    </location>
</feature>
<name>A0A5R8LXD5_LACZE</name>
<evidence type="ECO:0000256" key="2">
    <source>
        <dbReference type="SAM" id="Phobius"/>
    </source>
</evidence>
<feature type="transmembrane region" description="Helical" evidence="2">
    <location>
        <begin position="308"/>
        <end position="328"/>
    </location>
</feature>
<feature type="transmembrane region" description="Helical" evidence="2">
    <location>
        <begin position="45"/>
        <end position="66"/>
    </location>
</feature>
<dbReference type="PANTHER" id="PTHR30373:SF2">
    <property type="entry name" value="UPF0603 PROTEIN YGCG"/>
    <property type="match status" value="1"/>
</dbReference>
<dbReference type="Gene3D" id="3.10.310.50">
    <property type="match status" value="1"/>
</dbReference>
<keyword evidence="2" id="KW-1133">Transmembrane helix</keyword>
<feature type="compositionally biased region" description="Low complexity" evidence="1">
    <location>
        <begin position="121"/>
        <end position="135"/>
    </location>
</feature>
<dbReference type="AlphaFoldDB" id="A0A5R8LXD5"/>
<proteinExistence type="predicted"/>
<protein>
    <submittedName>
        <fullName evidence="4">TPM domain-containing protein</fullName>
    </submittedName>
</protein>
<evidence type="ECO:0000313" key="5">
    <source>
        <dbReference type="Proteomes" id="UP000309885"/>
    </source>
</evidence>
<sequence length="409" mass="45109">MKDDNKKRKLTHAERAKHKKRMAYSVQKKIAYSERVNNVRKDFDITRFIVGLIVCAVCLFSFISYIHRNDAKSRADSQIKVSQFDQTQIASLDKEESAWHEQFLETHASFRARMSSSQAGTDSSQVSASSSQEDTSSYDEATDSVDSLHPTLGRFYYDYAGILDQTTKNRVQAANPLNSDKSPIKGNPQIVLMTIPTTNDESIAYWTDELLDRSEWKIGDADKDNGVFLLFAQNNGKNNVRISTGYGVEDVLPDAMALDILNTYRSDLKSHNQARINRGLRAVLSDVKAVIATEYRTHKKGTSGMNPILKNVLIILLVLMMPLDWFILAPRRRQYSEQEAVRNLILVQGLMLLDLLSATAIVIYKICFTSYGSSDSGGFSGGGSSSGGGFSDGGSSFGGGDFGGGGADI</sequence>
<dbReference type="RefSeq" id="WP_138130198.1">
    <property type="nucleotide sequence ID" value="NZ_VBWO01000001.1"/>
</dbReference>
<evidence type="ECO:0000313" key="4">
    <source>
        <dbReference type="EMBL" id="TLF41903.1"/>
    </source>
</evidence>
<comment type="caution">
    <text evidence="4">The sequence shown here is derived from an EMBL/GenBank/DDBJ whole genome shotgun (WGS) entry which is preliminary data.</text>
</comment>
<dbReference type="Proteomes" id="UP000309885">
    <property type="component" value="Unassembled WGS sequence"/>
</dbReference>
<keyword evidence="2" id="KW-0472">Membrane</keyword>
<keyword evidence="2" id="KW-0812">Transmembrane</keyword>